<dbReference type="RefSeq" id="WP_116419548.1">
    <property type="nucleotide sequence ID" value="NZ_NBXC01000027.1"/>
</dbReference>
<keyword evidence="2" id="KW-1133">Transmembrane helix</keyword>
<evidence type="ECO:0000313" key="3">
    <source>
        <dbReference type="EMBL" id="RFA25452.1"/>
    </source>
</evidence>
<keyword evidence="2" id="KW-0472">Membrane</keyword>
<dbReference type="EMBL" id="NBXE01000031">
    <property type="protein sequence ID" value="RFA25452.1"/>
    <property type="molecule type" value="Genomic_DNA"/>
</dbReference>
<evidence type="ECO:0000256" key="2">
    <source>
        <dbReference type="SAM" id="Phobius"/>
    </source>
</evidence>
<dbReference type="AlphaFoldDB" id="A0A3E0WAH6"/>
<sequence length="79" mass="8184">MSTADHPAWPSFDDLISGTGPQGAGAVERASAPASLLADRSPVPPELSWAGSHRTFLVSVAAGTTVLFAIGVLLRRSQR</sequence>
<reference evidence="3 4" key="1">
    <citation type="submission" date="2017-04" db="EMBL/GenBank/DDBJ databases">
        <title>Comparative genome analysis of Subtercola boreus.</title>
        <authorList>
            <person name="Cho Y.-J."/>
            <person name="Cho A."/>
            <person name="Kim O.-S."/>
            <person name="Lee J.-I."/>
        </authorList>
    </citation>
    <scope>NUCLEOTIDE SEQUENCE [LARGE SCALE GENOMIC DNA]</scope>
    <source>
        <strain evidence="3 4">P28004</strain>
    </source>
</reference>
<protein>
    <submittedName>
        <fullName evidence="3">Uncharacterized protein</fullName>
    </submittedName>
</protein>
<keyword evidence="2" id="KW-0812">Transmembrane</keyword>
<gene>
    <name evidence="3" type="ORF">B7R25_13840</name>
</gene>
<feature type="transmembrane region" description="Helical" evidence="2">
    <location>
        <begin position="56"/>
        <end position="74"/>
    </location>
</feature>
<evidence type="ECO:0000313" key="4">
    <source>
        <dbReference type="Proteomes" id="UP000257080"/>
    </source>
</evidence>
<comment type="caution">
    <text evidence="3">The sequence shown here is derived from an EMBL/GenBank/DDBJ whole genome shotgun (WGS) entry which is preliminary data.</text>
</comment>
<dbReference type="Proteomes" id="UP000257080">
    <property type="component" value="Unassembled WGS sequence"/>
</dbReference>
<accession>A0A3E0WAH6</accession>
<name>A0A3E0WAH6_9MICO</name>
<feature type="region of interest" description="Disordered" evidence="1">
    <location>
        <begin position="1"/>
        <end position="31"/>
    </location>
</feature>
<proteinExistence type="predicted"/>
<organism evidence="3 4">
    <name type="scientific">Subtercola boreus</name>
    <dbReference type="NCBI Taxonomy" id="120213"/>
    <lineage>
        <taxon>Bacteria</taxon>
        <taxon>Bacillati</taxon>
        <taxon>Actinomycetota</taxon>
        <taxon>Actinomycetes</taxon>
        <taxon>Micrococcales</taxon>
        <taxon>Microbacteriaceae</taxon>
        <taxon>Subtercola</taxon>
    </lineage>
</organism>
<evidence type="ECO:0000256" key="1">
    <source>
        <dbReference type="SAM" id="MobiDB-lite"/>
    </source>
</evidence>